<dbReference type="GO" id="GO:0005525">
    <property type="term" value="F:GTP binding"/>
    <property type="evidence" value="ECO:0007669"/>
    <property type="project" value="InterPro"/>
</dbReference>
<name>A0A5J4V757_9EUKA</name>
<dbReference type="Gene3D" id="3.40.50.300">
    <property type="entry name" value="P-loop containing nucleotide triphosphate hydrolases"/>
    <property type="match status" value="1"/>
</dbReference>
<gene>
    <name evidence="1" type="ORF">EZS28_026548</name>
</gene>
<dbReference type="Proteomes" id="UP000324800">
    <property type="component" value="Unassembled WGS sequence"/>
</dbReference>
<dbReference type="InterPro" id="IPR001806">
    <property type="entry name" value="Small_GTPase"/>
</dbReference>
<dbReference type="PRINTS" id="PR00449">
    <property type="entry name" value="RASTRNSFRMNG"/>
</dbReference>
<evidence type="ECO:0000313" key="1">
    <source>
        <dbReference type="EMBL" id="KAA6377925.1"/>
    </source>
</evidence>
<dbReference type="GO" id="GO:0003924">
    <property type="term" value="F:GTPase activity"/>
    <property type="evidence" value="ECO:0007669"/>
    <property type="project" value="InterPro"/>
</dbReference>
<evidence type="ECO:0000313" key="2">
    <source>
        <dbReference type="Proteomes" id="UP000324800"/>
    </source>
</evidence>
<protein>
    <submittedName>
        <fullName evidence="1">Uncharacterized protein</fullName>
    </submittedName>
</protein>
<dbReference type="EMBL" id="SNRW01009488">
    <property type="protein sequence ID" value="KAA6377925.1"/>
    <property type="molecule type" value="Genomic_DNA"/>
</dbReference>
<sequence>MQNQKEEEIDLYFKIIILGENNAGKTCLLERIARDNFPYQTMLTIGPESVIKNTRIDNKVIHATIWELGEDAHEQYNLPKRPSFNTKTRFDPCVM</sequence>
<dbReference type="InterPro" id="IPR027417">
    <property type="entry name" value="P-loop_NTPase"/>
</dbReference>
<proteinExistence type="predicted"/>
<reference evidence="1 2" key="1">
    <citation type="submission" date="2019-03" db="EMBL/GenBank/DDBJ databases">
        <title>Single cell metagenomics reveals metabolic interactions within the superorganism composed of flagellate Streblomastix strix and complex community of Bacteroidetes bacteria on its surface.</title>
        <authorList>
            <person name="Treitli S.C."/>
            <person name="Kolisko M."/>
            <person name="Husnik F."/>
            <person name="Keeling P."/>
            <person name="Hampl V."/>
        </authorList>
    </citation>
    <scope>NUCLEOTIDE SEQUENCE [LARGE SCALE GENOMIC DNA]</scope>
    <source>
        <strain evidence="1">ST1C</strain>
    </source>
</reference>
<dbReference type="Pfam" id="PF00071">
    <property type="entry name" value="Ras"/>
    <property type="match status" value="1"/>
</dbReference>
<dbReference type="AlphaFoldDB" id="A0A5J4V757"/>
<accession>A0A5J4V757</accession>
<organism evidence="1 2">
    <name type="scientific">Streblomastix strix</name>
    <dbReference type="NCBI Taxonomy" id="222440"/>
    <lineage>
        <taxon>Eukaryota</taxon>
        <taxon>Metamonada</taxon>
        <taxon>Preaxostyla</taxon>
        <taxon>Oxymonadida</taxon>
        <taxon>Streblomastigidae</taxon>
        <taxon>Streblomastix</taxon>
    </lineage>
</organism>
<dbReference type="SUPFAM" id="SSF52540">
    <property type="entry name" value="P-loop containing nucleoside triphosphate hydrolases"/>
    <property type="match status" value="1"/>
</dbReference>
<comment type="caution">
    <text evidence="1">The sequence shown here is derived from an EMBL/GenBank/DDBJ whole genome shotgun (WGS) entry which is preliminary data.</text>
</comment>
<dbReference type="OrthoDB" id="9989112at2759"/>